<dbReference type="PANTHER" id="PTHR42859">
    <property type="entry name" value="OXIDOREDUCTASE"/>
    <property type="match status" value="1"/>
</dbReference>
<evidence type="ECO:0000256" key="8">
    <source>
        <dbReference type="ARBA" id="ARBA00023014"/>
    </source>
</evidence>
<dbReference type="GO" id="GO:0009055">
    <property type="term" value="F:electron transfer activity"/>
    <property type="evidence" value="ECO:0007669"/>
    <property type="project" value="UniProtKB-UniRule"/>
</dbReference>
<comment type="cofactor">
    <cofactor evidence="2 9">
        <name>[4Fe-4S] cluster</name>
        <dbReference type="ChEBI" id="CHEBI:49883"/>
    </cofactor>
</comment>
<comment type="cofactor">
    <cofactor evidence="1">
        <name>[3Fe-4S] cluster</name>
        <dbReference type="ChEBI" id="CHEBI:21137"/>
    </cofactor>
</comment>
<dbReference type="PROSITE" id="PS00198">
    <property type="entry name" value="4FE4S_FER_1"/>
    <property type="match status" value="1"/>
</dbReference>
<feature type="domain" description="4Fe-4S ferredoxin-type" evidence="11">
    <location>
        <begin position="135"/>
        <end position="164"/>
    </location>
</feature>
<dbReference type="EMBL" id="CP003969">
    <property type="protein sequence ID" value="AGP38970.1"/>
    <property type="molecule type" value="Genomic_DNA"/>
</dbReference>
<keyword evidence="4 9" id="KW-0004">4Fe-4S</keyword>
<gene>
    <name evidence="12" type="ORF">SCE1572_33470</name>
</gene>
<dbReference type="eggNOG" id="COG1143">
    <property type="taxonomic scope" value="Bacteria"/>
</dbReference>
<protein>
    <recommendedName>
        <fullName evidence="9">Ferredoxin</fullName>
    </recommendedName>
</protein>
<evidence type="ECO:0000259" key="11">
    <source>
        <dbReference type="PROSITE" id="PS51379"/>
    </source>
</evidence>
<dbReference type="SUPFAM" id="SSF54862">
    <property type="entry name" value="4Fe-4S ferredoxins"/>
    <property type="match status" value="1"/>
</dbReference>
<evidence type="ECO:0000256" key="2">
    <source>
        <dbReference type="ARBA" id="ARBA00001966"/>
    </source>
</evidence>
<dbReference type="InterPro" id="IPR050294">
    <property type="entry name" value="RnfB_subfamily"/>
</dbReference>
<dbReference type="InterPro" id="IPR000813">
    <property type="entry name" value="7Fe_ferredoxin"/>
</dbReference>
<evidence type="ECO:0000256" key="6">
    <source>
        <dbReference type="ARBA" id="ARBA00022982"/>
    </source>
</evidence>
<feature type="domain" description="4Fe-4S ferredoxin-type" evidence="11">
    <location>
        <begin position="82"/>
        <end position="113"/>
    </location>
</feature>
<evidence type="ECO:0000313" key="12">
    <source>
        <dbReference type="EMBL" id="AGP38970.1"/>
    </source>
</evidence>
<comment type="function">
    <text evidence="9">Ferredoxins are iron-sulfur proteins that transfer electrons in a wide variety of metabolic reactions.</text>
</comment>
<sequence length="184" mass="19633">MRARRGLAEVGEQEEGAIGGGGHRAGSDATEMALRGTVGALPGPHKAGAGPGKGRSGRGYAPCTCTRERGERGRSFRGKDPFMAYVIAEPCIATCDTACVSVCPVECIHGPLPAGEIARIAELPEGERKTRLARLQLYIDPESCISCGACEGECPVDAIFDEDELPAEWQHYREINARFFAQRA</sequence>
<dbReference type="PRINTS" id="PR00354">
    <property type="entry name" value="7FE8SFRDOXIN"/>
</dbReference>
<reference evidence="12 13" key="1">
    <citation type="journal article" date="2013" name="Sci. Rep.">
        <title>Extraordinary expansion of a Sorangium cellulosum genome from an alkaline milieu.</title>
        <authorList>
            <person name="Han K."/>
            <person name="Li Z.F."/>
            <person name="Peng R."/>
            <person name="Zhu L.P."/>
            <person name="Zhou T."/>
            <person name="Wang L.G."/>
            <person name="Li S.G."/>
            <person name="Zhang X.B."/>
            <person name="Hu W."/>
            <person name="Wu Z.H."/>
            <person name="Qin N."/>
            <person name="Li Y.Z."/>
        </authorList>
    </citation>
    <scope>NUCLEOTIDE SEQUENCE [LARGE SCALE GENOMIC DNA]</scope>
    <source>
        <strain evidence="12 13">So0157-2</strain>
    </source>
</reference>
<evidence type="ECO:0000256" key="3">
    <source>
        <dbReference type="ARBA" id="ARBA00022448"/>
    </source>
</evidence>
<dbReference type="GO" id="GO:0046872">
    <property type="term" value="F:metal ion binding"/>
    <property type="evidence" value="ECO:0007669"/>
    <property type="project" value="UniProtKB-UniRule"/>
</dbReference>
<dbReference type="Pfam" id="PF00037">
    <property type="entry name" value="Fer4"/>
    <property type="match status" value="1"/>
</dbReference>
<dbReference type="Proteomes" id="UP000014803">
    <property type="component" value="Chromosome"/>
</dbReference>
<keyword evidence="6 9" id="KW-0249">Electron transport</keyword>
<dbReference type="PROSITE" id="PS51379">
    <property type="entry name" value="4FE4S_FER_2"/>
    <property type="match status" value="2"/>
</dbReference>
<dbReference type="STRING" id="1254432.SCE1572_33470"/>
<name>S4Y463_SORCE</name>
<dbReference type="AlphaFoldDB" id="S4Y463"/>
<dbReference type="HOGENOM" id="CLU_1467304_0_0_7"/>
<keyword evidence="3 9" id="KW-0813">Transport</keyword>
<accession>S4Y463</accession>
<evidence type="ECO:0000256" key="4">
    <source>
        <dbReference type="ARBA" id="ARBA00022485"/>
    </source>
</evidence>
<evidence type="ECO:0000256" key="10">
    <source>
        <dbReference type="SAM" id="MobiDB-lite"/>
    </source>
</evidence>
<dbReference type="InterPro" id="IPR017900">
    <property type="entry name" value="4Fe4S_Fe_S_CS"/>
</dbReference>
<proteinExistence type="predicted"/>
<dbReference type="PATRIC" id="fig|1254432.3.peg.7597"/>
<dbReference type="Gene3D" id="3.30.70.20">
    <property type="match status" value="1"/>
</dbReference>
<evidence type="ECO:0000313" key="13">
    <source>
        <dbReference type="Proteomes" id="UP000014803"/>
    </source>
</evidence>
<evidence type="ECO:0000256" key="9">
    <source>
        <dbReference type="RuleBase" id="RU365098"/>
    </source>
</evidence>
<dbReference type="KEGG" id="scu:SCE1572_33470"/>
<dbReference type="GO" id="GO:0051539">
    <property type="term" value="F:4 iron, 4 sulfur cluster binding"/>
    <property type="evidence" value="ECO:0007669"/>
    <property type="project" value="UniProtKB-UniRule"/>
</dbReference>
<feature type="region of interest" description="Disordered" evidence="10">
    <location>
        <begin position="1"/>
        <end position="28"/>
    </location>
</feature>
<dbReference type="PANTHER" id="PTHR42859:SF2">
    <property type="entry name" value="FERREDOXIN"/>
    <property type="match status" value="1"/>
</dbReference>
<keyword evidence="5 9" id="KW-0479">Metal-binding</keyword>
<keyword evidence="7 9" id="KW-0408">Iron</keyword>
<dbReference type="InterPro" id="IPR017896">
    <property type="entry name" value="4Fe4S_Fe-S-bd"/>
</dbReference>
<organism evidence="12 13">
    <name type="scientific">Sorangium cellulosum So0157-2</name>
    <dbReference type="NCBI Taxonomy" id="1254432"/>
    <lineage>
        <taxon>Bacteria</taxon>
        <taxon>Pseudomonadati</taxon>
        <taxon>Myxococcota</taxon>
        <taxon>Polyangia</taxon>
        <taxon>Polyangiales</taxon>
        <taxon>Polyangiaceae</taxon>
        <taxon>Sorangium</taxon>
    </lineage>
</organism>
<evidence type="ECO:0000256" key="7">
    <source>
        <dbReference type="ARBA" id="ARBA00023004"/>
    </source>
</evidence>
<evidence type="ECO:0000256" key="5">
    <source>
        <dbReference type="ARBA" id="ARBA00022723"/>
    </source>
</evidence>
<evidence type="ECO:0000256" key="1">
    <source>
        <dbReference type="ARBA" id="ARBA00001927"/>
    </source>
</evidence>
<keyword evidence="8 9" id="KW-0411">Iron-sulfur</keyword>